<accession>A0ABW5JZG8</accession>
<gene>
    <name evidence="1" type="ORF">ACFSSB_04440</name>
</gene>
<dbReference type="EMBL" id="JBHULM010000007">
    <property type="protein sequence ID" value="MFD2541558.1"/>
    <property type="molecule type" value="Genomic_DNA"/>
</dbReference>
<dbReference type="InterPro" id="IPR029465">
    <property type="entry name" value="ATPgrasp_TupA"/>
</dbReference>
<sequence length="317" mass="37482">MLKIARYLYHNTWVAKTVIDAVLQVQQYYRTHYIDDATFLKQNFKKRFGRTLDLNNPKTLNEKLNWLKLHDRTPLHTICADKFEVRKYVEETIGEKYLIPLVFQSYNTQDVKASNFPDFPFIIKANHDSSGGIIVRDKTTIDWQKTQKHFKKLLKKNYYYSGKEWQYKNIKPCVIAEKLLVNEAGDIPFDYKIHCFHGKVEVIQVDIDRYTNHKRNLYDANWNLLPFTWSLWKDNQPLWDNGRDLEKPKNLNEMLTVAAKLSTPFCYARIDVYDFEGNVYFGEVTFHHGSGLETIYPEKYDLELGNLLDVSTIKTKA</sequence>
<protein>
    <submittedName>
        <fullName evidence="1">ATP-grasp fold amidoligase family protein</fullName>
    </submittedName>
</protein>
<comment type="caution">
    <text evidence="1">The sequence shown here is derived from an EMBL/GenBank/DDBJ whole genome shotgun (WGS) entry which is preliminary data.</text>
</comment>
<dbReference type="Proteomes" id="UP001597467">
    <property type="component" value="Unassembled WGS sequence"/>
</dbReference>
<organism evidence="1 2">
    <name type="scientific">Lacinutrix gracilariae</name>
    <dbReference type="NCBI Taxonomy" id="1747198"/>
    <lineage>
        <taxon>Bacteria</taxon>
        <taxon>Pseudomonadati</taxon>
        <taxon>Bacteroidota</taxon>
        <taxon>Flavobacteriia</taxon>
        <taxon>Flavobacteriales</taxon>
        <taxon>Flavobacteriaceae</taxon>
        <taxon>Lacinutrix</taxon>
    </lineage>
</organism>
<evidence type="ECO:0000313" key="1">
    <source>
        <dbReference type="EMBL" id="MFD2541558.1"/>
    </source>
</evidence>
<dbReference type="Pfam" id="PF14305">
    <property type="entry name" value="ATPgrasp_TupA"/>
    <property type="match status" value="1"/>
</dbReference>
<dbReference type="RefSeq" id="WP_379901391.1">
    <property type="nucleotide sequence ID" value="NZ_JBHULM010000007.1"/>
</dbReference>
<name>A0ABW5JZG8_9FLAO</name>
<evidence type="ECO:0000313" key="2">
    <source>
        <dbReference type="Proteomes" id="UP001597467"/>
    </source>
</evidence>
<proteinExistence type="predicted"/>
<keyword evidence="2" id="KW-1185">Reference proteome</keyword>
<reference evidence="2" key="1">
    <citation type="journal article" date="2019" name="Int. J. Syst. Evol. Microbiol.">
        <title>The Global Catalogue of Microorganisms (GCM) 10K type strain sequencing project: providing services to taxonomists for standard genome sequencing and annotation.</title>
        <authorList>
            <consortium name="The Broad Institute Genomics Platform"/>
            <consortium name="The Broad Institute Genome Sequencing Center for Infectious Disease"/>
            <person name="Wu L."/>
            <person name="Ma J."/>
        </authorList>
    </citation>
    <scope>NUCLEOTIDE SEQUENCE [LARGE SCALE GENOMIC DNA]</scope>
    <source>
        <strain evidence="2">KCTC 42808</strain>
    </source>
</reference>